<dbReference type="Gene3D" id="3.40.50.2300">
    <property type="match status" value="1"/>
</dbReference>
<dbReference type="InterPro" id="IPR002545">
    <property type="entry name" value="CheW-lke_dom"/>
</dbReference>
<dbReference type="Pfam" id="PF01584">
    <property type="entry name" value="CheW"/>
    <property type="match status" value="1"/>
</dbReference>
<dbReference type="SUPFAM" id="SSF52172">
    <property type="entry name" value="CheY-like"/>
    <property type="match status" value="1"/>
</dbReference>
<dbReference type="Gene3D" id="2.30.30.40">
    <property type="entry name" value="SH3 Domains"/>
    <property type="match status" value="1"/>
</dbReference>
<accession>A0A850SUX4</accession>
<evidence type="ECO:0000313" key="4">
    <source>
        <dbReference type="EMBL" id="NWH05164.1"/>
    </source>
</evidence>
<gene>
    <name evidence="4" type="ORF">HXW94_09225</name>
</gene>
<dbReference type="SMART" id="SM00448">
    <property type="entry name" value="REC"/>
    <property type="match status" value="1"/>
</dbReference>
<keyword evidence="1" id="KW-0597">Phosphoprotein</keyword>
<evidence type="ECO:0000259" key="3">
    <source>
        <dbReference type="PROSITE" id="PS50851"/>
    </source>
</evidence>
<dbReference type="GO" id="GO:0006935">
    <property type="term" value="P:chemotaxis"/>
    <property type="evidence" value="ECO:0007669"/>
    <property type="project" value="InterPro"/>
</dbReference>
<feature type="domain" description="Response regulatory" evidence="2">
    <location>
        <begin position="179"/>
        <end position="296"/>
    </location>
</feature>
<dbReference type="PROSITE" id="PS50110">
    <property type="entry name" value="RESPONSE_REGULATORY"/>
    <property type="match status" value="1"/>
</dbReference>
<dbReference type="Proteomes" id="UP000553343">
    <property type="component" value="Unassembled WGS sequence"/>
</dbReference>
<dbReference type="InterPro" id="IPR011006">
    <property type="entry name" value="CheY-like_superfamily"/>
</dbReference>
<dbReference type="Pfam" id="PF00072">
    <property type="entry name" value="Response_reg"/>
    <property type="match status" value="1"/>
</dbReference>
<dbReference type="EMBL" id="JACADJ010000026">
    <property type="protein sequence ID" value="NWH05164.1"/>
    <property type="molecule type" value="Genomic_DNA"/>
</dbReference>
<organism evidence="4 5">
    <name type="scientific">Desulfobacter latus</name>
    <dbReference type="NCBI Taxonomy" id="2292"/>
    <lineage>
        <taxon>Bacteria</taxon>
        <taxon>Pseudomonadati</taxon>
        <taxon>Thermodesulfobacteriota</taxon>
        <taxon>Desulfobacteria</taxon>
        <taxon>Desulfobacterales</taxon>
        <taxon>Desulfobacteraceae</taxon>
        <taxon>Desulfobacter</taxon>
    </lineage>
</organism>
<name>A0A850SUX4_9BACT</name>
<evidence type="ECO:0000313" key="5">
    <source>
        <dbReference type="Proteomes" id="UP000553343"/>
    </source>
</evidence>
<dbReference type="SMART" id="SM00260">
    <property type="entry name" value="CheW"/>
    <property type="match status" value="1"/>
</dbReference>
<dbReference type="SUPFAM" id="SSF50341">
    <property type="entry name" value="CheW-like"/>
    <property type="match status" value="1"/>
</dbReference>
<keyword evidence="5" id="KW-1185">Reference proteome</keyword>
<protein>
    <submittedName>
        <fullName evidence="4">Chemotaxis protein CheV</fullName>
    </submittedName>
</protein>
<dbReference type="PANTHER" id="PTHR47233">
    <property type="entry name" value="CHEMOTAXIS PROTEIN CHEV"/>
    <property type="match status" value="1"/>
</dbReference>
<dbReference type="InterPro" id="IPR001789">
    <property type="entry name" value="Sig_transdc_resp-reg_receiver"/>
</dbReference>
<feature type="modified residue" description="4-aspartylphosphate" evidence="1">
    <location>
        <position position="229"/>
    </location>
</feature>
<dbReference type="PROSITE" id="PS50851">
    <property type="entry name" value="CHEW"/>
    <property type="match status" value="1"/>
</dbReference>
<evidence type="ECO:0000256" key="1">
    <source>
        <dbReference type="PROSITE-ProRule" id="PRU00169"/>
    </source>
</evidence>
<dbReference type="GO" id="GO:0000160">
    <property type="term" value="P:phosphorelay signal transduction system"/>
    <property type="evidence" value="ECO:0007669"/>
    <property type="project" value="InterPro"/>
</dbReference>
<reference evidence="4 5" key="1">
    <citation type="submission" date="2020-06" db="EMBL/GenBank/DDBJ databases">
        <title>High-quality draft genome of sulfate reducer Desulfobacter latus type strain AcrS2 isolated from marine sediment.</title>
        <authorList>
            <person name="Hoppe M."/>
            <person name="Larsen C.K."/>
            <person name="Marshall I.P.G."/>
            <person name="Schramm A."/>
            <person name="Marietou A.G."/>
        </authorList>
    </citation>
    <scope>NUCLEOTIDE SEQUENCE [LARGE SCALE GENOMIC DNA]</scope>
    <source>
        <strain evidence="4 5">AcRS2</strain>
    </source>
</reference>
<comment type="caution">
    <text evidence="4">The sequence shown here is derived from an EMBL/GenBank/DDBJ whole genome shotgun (WGS) entry which is preliminary data.</text>
</comment>
<dbReference type="AlphaFoldDB" id="A0A850SUX4"/>
<dbReference type="Gene3D" id="2.40.50.180">
    <property type="entry name" value="CheA-289, Domain 4"/>
    <property type="match status" value="1"/>
</dbReference>
<feature type="domain" description="CheW-like" evidence="3">
    <location>
        <begin position="17"/>
        <end position="158"/>
    </location>
</feature>
<sequence length="297" mass="32897">MASMNEPDSYLKSGSNELKILEYKIGKLHLGINILKVSRVINRPEQYAGKEANMHAAVMGMFYDHGAIVPLVDLSVVLGLESDDGEGRVIITEFFNTITGFWVNAVEQVHTISWEQVKDTKQIMGSLDNPYILAIARPDQETNILLADYEKIVLELSPSLAAKPDDQGITTELKGDGQLILVAEDSAPVRQMLETELSERNLKVITARDGEMAIDLFDENPDIALVIADVEMPKKDGLSVLGHIRNDPDRNRTPVLVYSSIGDIGMKERAKAMKANAHITKLSLDELLRQVAHLLKL</sequence>
<dbReference type="InterPro" id="IPR036061">
    <property type="entry name" value="CheW-like_dom_sf"/>
</dbReference>
<proteinExistence type="predicted"/>
<evidence type="ECO:0000259" key="2">
    <source>
        <dbReference type="PROSITE" id="PS50110"/>
    </source>
</evidence>
<dbReference type="PANTHER" id="PTHR47233:SF3">
    <property type="entry name" value="CHEMOTAXIS PROTEIN CHEV"/>
    <property type="match status" value="1"/>
</dbReference>
<dbReference type="RefSeq" id="WP_178366621.1">
    <property type="nucleotide sequence ID" value="NZ_JACADJ010000026.1"/>
</dbReference>